<gene>
    <name evidence="3" type="ORF">DBW92_02485</name>
</gene>
<evidence type="ECO:0000256" key="1">
    <source>
        <dbReference type="SAM" id="MobiDB-lite"/>
    </source>
</evidence>
<feature type="region of interest" description="Disordered" evidence="1">
    <location>
        <begin position="32"/>
        <end position="52"/>
    </location>
</feature>
<organism evidence="3 4">
    <name type="scientific">SAR86 cluster bacterium</name>
    <dbReference type="NCBI Taxonomy" id="2030880"/>
    <lineage>
        <taxon>Bacteria</taxon>
        <taxon>Pseudomonadati</taxon>
        <taxon>Pseudomonadota</taxon>
        <taxon>Gammaproteobacteria</taxon>
        <taxon>SAR86 cluster</taxon>
    </lineage>
</organism>
<keyword evidence="2" id="KW-0732">Signal</keyword>
<dbReference type="EMBL" id="QOPI01000010">
    <property type="protein sequence ID" value="RCL44704.1"/>
    <property type="molecule type" value="Genomic_DNA"/>
</dbReference>
<feature type="signal peptide" evidence="2">
    <location>
        <begin position="1"/>
        <end position="19"/>
    </location>
</feature>
<name>A0A368C6H5_9GAMM</name>
<dbReference type="AlphaFoldDB" id="A0A368C6H5"/>
<dbReference type="PANTHER" id="PTHR41339">
    <property type="entry name" value="LIPL48"/>
    <property type="match status" value="1"/>
</dbReference>
<dbReference type="PANTHER" id="PTHR41339:SF1">
    <property type="entry name" value="SECRETED PROTEIN"/>
    <property type="match status" value="1"/>
</dbReference>
<evidence type="ECO:0000313" key="4">
    <source>
        <dbReference type="Proteomes" id="UP000252915"/>
    </source>
</evidence>
<feature type="chain" id="PRO_5016587902" description="Lipoprotein" evidence="2">
    <location>
        <begin position="20"/>
        <end position="976"/>
    </location>
</feature>
<reference evidence="3 4" key="1">
    <citation type="journal article" date="2018" name="Microbiome">
        <title>Fine metagenomic profile of the Mediterranean stratified and mixed water columns revealed by assembly and recruitment.</title>
        <authorList>
            <person name="Haro-Moreno J.M."/>
            <person name="Lopez-Perez M."/>
            <person name="De La Torre J.R."/>
            <person name="Picazo A."/>
            <person name="Camacho A."/>
            <person name="Rodriguez-Valera F."/>
        </authorList>
    </citation>
    <scope>NUCLEOTIDE SEQUENCE [LARGE SCALE GENOMIC DNA]</scope>
    <source>
        <strain evidence="3">MED-G78</strain>
    </source>
</reference>
<dbReference type="PROSITE" id="PS51257">
    <property type="entry name" value="PROKAR_LIPOPROTEIN"/>
    <property type="match status" value="1"/>
</dbReference>
<protein>
    <recommendedName>
        <fullName evidence="5">Lipoprotein</fullName>
    </recommendedName>
</protein>
<proteinExistence type="predicted"/>
<evidence type="ECO:0000256" key="2">
    <source>
        <dbReference type="SAM" id="SignalP"/>
    </source>
</evidence>
<accession>A0A368C6H5</accession>
<comment type="caution">
    <text evidence="3">The sequence shown here is derived from an EMBL/GenBank/DDBJ whole genome shotgun (WGS) entry which is preliminary data.</text>
</comment>
<dbReference type="Proteomes" id="UP000252915">
    <property type="component" value="Unassembled WGS sequence"/>
</dbReference>
<evidence type="ECO:0008006" key="5">
    <source>
        <dbReference type="Google" id="ProtNLM"/>
    </source>
</evidence>
<evidence type="ECO:0000313" key="3">
    <source>
        <dbReference type="EMBL" id="RCL44704.1"/>
    </source>
</evidence>
<sequence>MNLKSTKNLFLISSIFILASCGGGDTSIVSPGELGPLSAPSDGGNDGGGTSSLLTGSCPSSPFISNDATVGGNTLCAIVGPITDDITLTTDVMYRLSGLVDVGVDMGGDGTKTGGVAATLTIPAGVTLAQKTPDDYLVVQRGSKIVANGTRSNPIRFTAASAIDGSLTNPDSASGLWGGIVILGKAPINKCSPNLIGTADCERVVEGSTTAIMGGASPDDNSGVLNFVRVEYAGKEIFPGNELNGITFGGVGYGTEVDYVQVHNNQDDCVEFFGGTVNVKHLVCTNAGDDNLDIDWGYQGKMQFVVVKQNVGSGDHVVESDNTNADASVGYLTEPRSQPMVANFTFIGGGADEPLKYKEGVSGIYINGIVVNQVSQNLVEGTFLETIQDGALTDKIAHHSIFFDSANETDFPVKFDAATAAEFATSLASRSTNLNFGSNTMVDTYFLGDTESAVPSAFSISEIDDMCAVGTHAAGALTELCPGYDDGNYIVNTWFSATDYVGAFSPGSDAENNWAAGWTVGLFTDPECPAGTLESELLLGRKVCDLNGVITDDLTLVAGNYYKLDGKVQIGVDVGADGAASNGDSATLTINPGVTVFGESGNDYLVIMRGSDINAVGTKSAPIVMTGRQDILGQADVNSTRGLWGGLVILGQSPINKCSYSSTGVRIVPCEREVEGSTGDVMGGEIPTDSSGALKYLRVQYAGYEVFPGNELNGITFGGVGSGTSVEYIQVHNNADDCVEFFGGTVDVKHLICTGNDDDNLDIDWGYQGRLQYVIVQQANDKGDHIVESDNVNSDVTVGYLSEPRSNPIVANFTFVSRGHDDIFKLKEGVSGQYYNGVAAVLNEVTGKSTNCIETTKTETPLDGAITPNFSMNSIAFDCPGFIKTNDGVAVSTIEAIVKESPDTNLYAATSGGGTYVNTLNGVVNGSAESGATVTAVPAIYNADGFFEEVTYIGAVSGATDNWYKGWTVPGSIKLN</sequence>